<dbReference type="RefSeq" id="WP_179587822.1">
    <property type="nucleotide sequence ID" value="NZ_JACBYR010000001.1"/>
</dbReference>
<dbReference type="EMBL" id="JACBYR010000001">
    <property type="protein sequence ID" value="NYE84089.1"/>
    <property type="molecule type" value="Genomic_DNA"/>
</dbReference>
<accession>A0A7Y9LLM3</accession>
<organism evidence="2 3">
    <name type="scientific">Pigmentiphaga litoralis</name>
    <dbReference type="NCBI Taxonomy" id="516702"/>
    <lineage>
        <taxon>Bacteria</taxon>
        <taxon>Pseudomonadati</taxon>
        <taxon>Pseudomonadota</taxon>
        <taxon>Betaproteobacteria</taxon>
        <taxon>Burkholderiales</taxon>
        <taxon>Alcaligenaceae</taxon>
        <taxon>Pigmentiphaga</taxon>
    </lineage>
</organism>
<keyword evidence="1" id="KW-0812">Transmembrane</keyword>
<keyword evidence="1" id="KW-0472">Membrane</keyword>
<proteinExistence type="predicted"/>
<dbReference type="Proteomes" id="UP000542125">
    <property type="component" value="Unassembled WGS sequence"/>
</dbReference>
<dbReference type="AlphaFoldDB" id="A0A7Y9LLM3"/>
<protein>
    <submittedName>
        <fullName evidence="2">Putative membrane protein</fullName>
    </submittedName>
</protein>
<feature type="transmembrane region" description="Helical" evidence="1">
    <location>
        <begin position="21"/>
        <end position="41"/>
    </location>
</feature>
<keyword evidence="3" id="KW-1185">Reference proteome</keyword>
<feature type="transmembrane region" description="Helical" evidence="1">
    <location>
        <begin position="133"/>
        <end position="153"/>
    </location>
</feature>
<dbReference type="Pfam" id="PF10002">
    <property type="entry name" value="DUF2243"/>
    <property type="match status" value="1"/>
</dbReference>
<name>A0A7Y9LLM3_9BURK</name>
<dbReference type="InterPro" id="IPR018719">
    <property type="entry name" value="DUF2243_membrane"/>
</dbReference>
<comment type="caution">
    <text evidence="2">The sequence shown here is derived from an EMBL/GenBank/DDBJ whole genome shotgun (WGS) entry which is preliminary data.</text>
</comment>
<feature type="transmembrane region" description="Helical" evidence="1">
    <location>
        <begin position="259"/>
        <end position="277"/>
    </location>
</feature>
<sequence length="278" mass="29133">MSAALRCSFPLTVAAPIRRGAFLLGFALAGFFDGILLHQILQWHHLLSGLEGGRFAAIGTQILADGAFHAVMYAIALAGLWLLLRHRDPLARTRATALAGYAVIGFAAWQILDVVVVHWVLGLHRVRMDAATPWIWDLGWLIVFGVATGLWGWRLLARKGPSGPAAGSPSRGAAAGGTLGALVLAAAVLNLAPVNALDDRGEGGAGQVTLVTLPGQGARSAYAFAQRYGAAIVDTSNDGTVWLMNVPVGARRMPRYTDGAWVVAAGGWGGCAAWLAAR</sequence>
<feature type="transmembrane region" description="Helical" evidence="1">
    <location>
        <begin position="61"/>
        <end position="84"/>
    </location>
</feature>
<feature type="transmembrane region" description="Helical" evidence="1">
    <location>
        <begin position="96"/>
        <end position="121"/>
    </location>
</feature>
<evidence type="ECO:0000313" key="2">
    <source>
        <dbReference type="EMBL" id="NYE84089.1"/>
    </source>
</evidence>
<evidence type="ECO:0000313" key="3">
    <source>
        <dbReference type="Proteomes" id="UP000542125"/>
    </source>
</evidence>
<keyword evidence="1" id="KW-1133">Transmembrane helix</keyword>
<gene>
    <name evidence="2" type="ORF">FHW18_003360</name>
</gene>
<evidence type="ECO:0000256" key="1">
    <source>
        <dbReference type="SAM" id="Phobius"/>
    </source>
</evidence>
<reference evidence="2 3" key="1">
    <citation type="submission" date="2020-07" db="EMBL/GenBank/DDBJ databases">
        <title>Genomic Encyclopedia of Type Strains, Phase IV (KMG-V): Genome sequencing to study the core and pangenomes of soil and plant-associated prokaryotes.</title>
        <authorList>
            <person name="Whitman W."/>
        </authorList>
    </citation>
    <scope>NUCLEOTIDE SEQUENCE [LARGE SCALE GENOMIC DNA]</scope>
    <source>
        <strain evidence="2 3">SAS40</strain>
    </source>
</reference>